<proteinExistence type="inferred from homology"/>
<dbReference type="InterPro" id="IPR047109">
    <property type="entry name" value="CAD-like"/>
</dbReference>
<evidence type="ECO:0000313" key="14">
    <source>
        <dbReference type="Proteomes" id="UP001187682"/>
    </source>
</evidence>
<dbReference type="Pfam" id="PF00107">
    <property type="entry name" value="ADH_zinc_N"/>
    <property type="match status" value="1"/>
</dbReference>
<comment type="subunit">
    <text evidence="3">Homodimer.</text>
</comment>
<evidence type="ECO:0000256" key="3">
    <source>
        <dbReference type="ARBA" id="ARBA00011738"/>
    </source>
</evidence>
<comment type="similarity">
    <text evidence="2 11">Belongs to the zinc-containing alcohol dehydrogenase family.</text>
</comment>
<protein>
    <recommendedName>
        <fullName evidence="9">alcohol dehydrogenase (NADP(+))</fullName>
        <ecNumber evidence="9">1.1.1.2</ecNumber>
    </recommendedName>
</protein>
<dbReference type="CDD" id="cd05283">
    <property type="entry name" value="CAD1"/>
    <property type="match status" value="1"/>
</dbReference>
<gene>
    <name evidence="13" type="ORF">DNG_09440</name>
</gene>
<dbReference type="GO" id="GO:0006066">
    <property type="term" value="P:alcohol metabolic process"/>
    <property type="evidence" value="ECO:0007669"/>
    <property type="project" value="UniProtKB-ARBA"/>
</dbReference>
<dbReference type="Gene3D" id="3.40.50.720">
    <property type="entry name" value="NAD(P)-binding Rossmann-like Domain"/>
    <property type="match status" value="1"/>
</dbReference>
<evidence type="ECO:0000256" key="8">
    <source>
        <dbReference type="ARBA" id="ARBA00023002"/>
    </source>
</evidence>
<keyword evidence="14" id="KW-1185">Reference proteome</keyword>
<dbReference type="InterPro" id="IPR011032">
    <property type="entry name" value="GroES-like_sf"/>
</dbReference>
<dbReference type="EC" id="1.1.1.2" evidence="9"/>
<dbReference type="PROSITE" id="PS00059">
    <property type="entry name" value="ADH_ZINC"/>
    <property type="match status" value="1"/>
</dbReference>
<evidence type="ECO:0000259" key="12">
    <source>
        <dbReference type="SMART" id="SM00829"/>
    </source>
</evidence>
<dbReference type="EMBL" id="ONZQ02000017">
    <property type="protein sequence ID" value="SPO06746.1"/>
    <property type="molecule type" value="Genomic_DNA"/>
</dbReference>
<keyword evidence="5 11" id="KW-0479">Metal-binding</keyword>
<keyword evidence="4" id="KW-0597">Phosphoprotein</keyword>
<accession>A0AAE8N5P9</accession>
<reference evidence="13" key="1">
    <citation type="submission" date="2018-03" db="EMBL/GenBank/DDBJ databases">
        <authorList>
            <person name="Guldener U."/>
        </authorList>
    </citation>
    <scope>NUCLEOTIDE SEQUENCE</scope>
</reference>
<name>A0AAE8N5P9_9PEZI</name>
<dbReference type="SMART" id="SM00829">
    <property type="entry name" value="PKS_ER"/>
    <property type="match status" value="1"/>
</dbReference>
<sequence length="357" mass="38539">MYPETFEGFAAHSAEEWNKPKRHEFTPKPFGDRDIDVKIVACGVCGSDVHTVTGGWGNKNWPIIPGHEIIGEAVRVGPKVTSVKVGDRVGVGAQIFSCMECPTCKEGNETYCPDWVDTYGGFYPDGTMTMGGYSSHIRAHEHYTFPIPDALDTNLTAPMLCAGLTAYSPLVRNGAGPGKKIGIVGIGGIGHFGILFSKALGAETWAISRTDSKKADSLAMGADGFLATADKDWTAGHKMTFDMILCTASGSDGFDLAPYLSLLRVHGKFIAVGLPEEEGWKVSPQALLKNGCLIGSSHLGNREEMLAMLQLAADKGVKSWVETIPISEEGVGKALTRLHSNDVKYRFTLTDYNKQFE</sequence>
<dbReference type="GO" id="GO:0008270">
    <property type="term" value="F:zinc ion binding"/>
    <property type="evidence" value="ECO:0007669"/>
    <property type="project" value="InterPro"/>
</dbReference>
<keyword evidence="6 11" id="KW-0862">Zinc</keyword>
<evidence type="ECO:0000256" key="9">
    <source>
        <dbReference type="ARBA" id="ARBA00024074"/>
    </source>
</evidence>
<dbReference type="InterPro" id="IPR036291">
    <property type="entry name" value="NAD(P)-bd_dom_sf"/>
</dbReference>
<evidence type="ECO:0000256" key="6">
    <source>
        <dbReference type="ARBA" id="ARBA00022833"/>
    </source>
</evidence>
<dbReference type="SUPFAM" id="SSF50129">
    <property type="entry name" value="GroES-like"/>
    <property type="match status" value="1"/>
</dbReference>
<comment type="caution">
    <text evidence="13">The sequence shown here is derived from an EMBL/GenBank/DDBJ whole genome shotgun (WGS) entry which is preliminary data.</text>
</comment>
<evidence type="ECO:0000256" key="1">
    <source>
        <dbReference type="ARBA" id="ARBA00001947"/>
    </source>
</evidence>
<comment type="catalytic activity">
    <reaction evidence="10">
        <text>a primary alcohol + NADP(+) = an aldehyde + NADPH + H(+)</text>
        <dbReference type="Rhea" id="RHEA:15937"/>
        <dbReference type="ChEBI" id="CHEBI:15378"/>
        <dbReference type="ChEBI" id="CHEBI:15734"/>
        <dbReference type="ChEBI" id="CHEBI:17478"/>
        <dbReference type="ChEBI" id="CHEBI:57783"/>
        <dbReference type="ChEBI" id="CHEBI:58349"/>
        <dbReference type="EC" id="1.1.1.2"/>
    </reaction>
    <physiologicalReaction direction="left-to-right" evidence="10">
        <dbReference type="Rhea" id="RHEA:15938"/>
    </physiologicalReaction>
    <physiologicalReaction direction="right-to-left" evidence="10">
        <dbReference type="Rhea" id="RHEA:15939"/>
    </physiologicalReaction>
</comment>
<evidence type="ECO:0000256" key="7">
    <source>
        <dbReference type="ARBA" id="ARBA00022857"/>
    </source>
</evidence>
<dbReference type="SUPFAM" id="SSF51735">
    <property type="entry name" value="NAD(P)-binding Rossmann-fold domains"/>
    <property type="match status" value="1"/>
</dbReference>
<dbReference type="Gene3D" id="3.90.180.10">
    <property type="entry name" value="Medium-chain alcohol dehydrogenases, catalytic domain"/>
    <property type="match status" value="1"/>
</dbReference>
<dbReference type="InterPro" id="IPR013154">
    <property type="entry name" value="ADH-like_N"/>
</dbReference>
<dbReference type="FunFam" id="3.40.50.720:FF:000158">
    <property type="entry name" value="Zinc-binding alcohol dehydrogenase"/>
    <property type="match status" value="1"/>
</dbReference>
<dbReference type="InterPro" id="IPR002328">
    <property type="entry name" value="ADH_Zn_CS"/>
</dbReference>
<evidence type="ECO:0000256" key="11">
    <source>
        <dbReference type="RuleBase" id="RU361277"/>
    </source>
</evidence>
<dbReference type="InterPro" id="IPR013149">
    <property type="entry name" value="ADH-like_C"/>
</dbReference>
<dbReference type="GO" id="GO:0008106">
    <property type="term" value="F:alcohol dehydrogenase (NADP+) activity"/>
    <property type="evidence" value="ECO:0007669"/>
    <property type="project" value="UniProtKB-EC"/>
</dbReference>
<organism evidence="13 14">
    <name type="scientific">Cephalotrichum gorgonifer</name>
    <dbReference type="NCBI Taxonomy" id="2041049"/>
    <lineage>
        <taxon>Eukaryota</taxon>
        <taxon>Fungi</taxon>
        <taxon>Dikarya</taxon>
        <taxon>Ascomycota</taxon>
        <taxon>Pezizomycotina</taxon>
        <taxon>Sordariomycetes</taxon>
        <taxon>Hypocreomycetidae</taxon>
        <taxon>Microascales</taxon>
        <taxon>Microascaceae</taxon>
        <taxon>Cephalotrichum</taxon>
    </lineage>
</organism>
<keyword evidence="7" id="KW-0521">NADP</keyword>
<feature type="domain" description="Enoyl reductase (ER)" evidence="12">
    <location>
        <begin position="10"/>
        <end position="343"/>
    </location>
</feature>
<evidence type="ECO:0000256" key="4">
    <source>
        <dbReference type="ARBA" id="ARBA00022553"/>
    </source>
</evidence>
<dbReference type="Pfam" id="PF08240">
    <property type="entry name" value="ADH_N"/>
    <property type="match status" value="1"/>
</dbReference>
<evidence type="ECO:0000256" key="2">
    <source>
        <dbReference type="ARBA" id="ARBA00008072"/>
    </source>
</evidence>
<dbReference type="AlphaFoldDB" id="A0AAE8N5P9"/>
<comment type="cofactor">
    <cofactor evidence="1 11">
        <name>Zn(2+)</name>
        <dbReference type="ChEBI" id="CHEBI:29105"/>
    </cofactor>
</comment>
<dbReference type="PANTHER" id="PTHR42683">
    <property type="entry name" value="ALDEHYDE REDUCTASE"/>
    <property type="match status" value="1"/>
</dbReference>
<dbReference type="Proteomes" id="UP001187682">
    <property type="component" value="Unassembled WGS sequence"/>
</dbReference>
<evidence type="ECO:0000256" key="5">
    <source>
        <dbReference type="ARBA" id="ARBA00022723"/>
    </source>
</evidence>
<evidence type="ECO:0000256" key="10">
    <source>
        <dbReference type="ARBA" id="ARBA00050997"/>
    </source>
</evidence>
<evidence type="ECO:0000313" key="13">
    <source>
        <dbReference type="EMBL" id="SPO06746.1"/>
    </source>
</evidence>
<keyword evidence="8" id="KW-0560">Oxidoreductase</keyword>
<dbReference type="InterPro" id="IPR020843">
    <property type="entry name" value="ER"/>
</dbReference>